<reference evidence="3 4" key="1">
    <citation type="journal article" date="2018" name="Cell">
        <title>The Chara Genome: Secondary Complexity and Implications for Plant Terrestrialization.</title>
        <authorList>
            <person name="Nishiyama T."/>
            <person name="Sakayama H."/>
            <person name="Vries J.D."/>
            <person name="Buschmann H."/>
            <person name="Saint-Marcoux D."/>
            <person name="Ullrich K.K."/>
            <person name="Haas F.B."/>
            <person name="Vanderstraeten L."/>
            <person name="Becker D."/>
            <person name="Lang D."/>
            <person name="Vosolsobe S."/>
            <person name="Rombauts S."/>
            <person name="Wilhelmsson P.K.I."/>
            <person name="Janitza P."/>
            <person name="Kern R."/>
            <person name="Heyl A."/>
            <person name="Rumpler F."/>
            <person name="Villalobos L.I.A.C."/>
            <person name="Clay J.M."/>
            <person name="Skokan R."/>
            <person name="Toyoda A."/>
            <person name="Suzuki Y."/>
            <person name="Kagoshima H."/>
            <person name="Schijlen E."/>
            <person name="Tajeshwar N."/>
            <person name="Catarino B."/>
            <person name="Hetherington A.J."/>
            <person name="Saltykova A."/>
            <person name="Bonnot C."/>
            <person name="Breuninger H."/>
            <person name="Symeonidi A."/>
            <person name="Radhakrishnan G.V."/>
            <person name="Van Nieuwerburgh F."/>
            <person name="Deforce D."/>
            <person name="Chang C."/>
            <person name="Karol K.G."/>
            <person name="Hedrich R."/>
            <person name="Ulvskov P."/>
            <person name="Glockner G."/>
            <person name="Delwiche C.F."/>
            <person name="Petrasek J."/>
            <person name="Van de Peer Y."/>
            <person name="Friml J."/>
            <person name="Beilby M."/>
            <person name="Dolan L."/>
            <person name="Kohara Y."/>
            <person name="Sugano S."/>
            <person name="Fujiyama A."/>
            <person name="Delaux P.-M."/>
            <person name="Quint M."/>
            <person name="TheiBen G."/>
            <person name="Hagemann M."/>
            <person name="Harholt J."/>
            <person name="Dunand C."/>
            <person name="Zachgo S."/>
            <person name="Langdale J."/>
            <person name="Maumus F."/>
            <person name="Straeten D.V.D."/>
            <person name="Gould S.B."/>
            <person name="Rensing S.A."/>
        </authorList>
    </citation>
    <scope>NUCLEOTIDE SEQUENCE [LARGE SCALE GENOMIC DNA]</scope>
    <source>
        <strain evidence="3 4">S276</strain>
    </source>
</reference>
<dbReference type="SUPFAM" id="SSF160443">
    <property type="entry name" value="SMR domain-like"/>
    <property type="match status" value="1"/>
</dbReference>
<gene>
    <name evidence="3" type="ORF">CBR_g37677</name>
</gene>
<dbReference type="InterPro" id="IPR053242">
    <property type="entry name" value="PAM2-like_domain"/>
</dbReference>
<feature type="region of interest" description="Disordered" evidence="1">
    <location>
        <begin position="811"/>
        <end position="848"/>
    </location>
</feature>
<dbReference type="EMBL" id="BFEA01000038">
    <property type="protein sequence ID" value="GBG63320.1"/>
    <property type="molecule type" value="Genomic_DNA"/>
</dbReference>
<proteinExistence type="predicted"/>
<feature type="region of interest" description="Disordered" evidence="1">
    <location>
        <begin position="162"/>
        <end position="192"/>
    </location>
</feature>
<feature type="compositionally biased region" description="Low complexity" evidence="1">
    <location>
        <begin position="356"/>
        <end position="368"/>
    </location>
</feature>
<feature type="compositionally biased region" description="Low complexity" evidence="1">
    <location>
        <begin position="278"/>
        <end position="336"/>
    </location>
</feature>
<dbReference type="SMART" id="SM00463">
    <property type="entry name" value="SMR"/>
    <property type="match status" value="1"/>
</dbReference>
<feature type="region of interest" description="Disordered" evidence="1">
    <location>
        <begin position="260"/>
        <end position="380"/>
    </location>
</feature>
<evidence type="ECO:0000313" key="3">
    <source>
        <dbReference type="EMBL" id="GBG63320.1"/>
    </source>
</evidence>
<name>A0A388JZS9_CHABU</name>
<evidence type="ECO:0000256" key="1">
    <source>
        <dbReference type="SAM" id="MobiDB-lite"/>
    </source>
</evidence>
<dbReference type="Gramene" id="GBG63320">
    <property type="protein sequence ID" value="GBG63320"/>
    <property type="gene ID" value="CBR_g37677"/>
</dbReference>
<dbReference type="OrthoDB" id="3231855at2759"/>
<feature type="region of interest" description="Disordered" evidence="1">
    <location>
        <begin position="614"/>
        <end position="633"/>
    </location>
</feature>
<comment type="caution">
    <text evidence="3">The sequence shown here is derived from an EMBL/GenBank/DDBJ whole genome shotgun (WGS) entry which is preliminary data.</text>
</comment>
<dbReference type="Proteomes" id="UP000265515">
    <property type="component" value="Unassembled WGS sequence"/>
</dbReference>
<evidence type="ECO:0000313" key="4">
    <source>
        <dbReference type="Proteomes" id="UP000265515"/>
    </source>
</evidence>
<feature type="domain" description="Smr" evidence="2">
    <location>
        <begin position="940"/>
        <end position="1021"/>
    </location>
</feature>
<dbReference type="STRING" id="69332.A0A388JZS9"/>
<dbReference type="Gene3D" id="3.30.1370.110">
    <property type="match status" value="1"/>
</dbReference>
<organism evidence="3 4">
    <name type="scientific">Chara braunii</name>
    <name type="common">Braun's stonewort</name>
    <dbReference type="NCBI Taxonomy" id="69332"/>
    <lineage>
        <taxon>Eukaryota</taxon>
        <taxon>Viridiplantae</taxon>
        <taxon>Streptophyta</taxon>
        <taxon>Charophyceae</taxon>
        <taxon>Charales</taxon>
        <taxon>Characeae</taxon>
        <taxon>Chara</taxon>
    </lineage>
</organism>
<protein>
    <recommendedName>
        <fullName evidence="2">Smr domain-containing protein</fullName>
    </recommendedName>
</protein>
<dbReference type="AlphaFoldDB" id="A0A388JZS9"/>
<dbReference type="PROSITE" id="PS50828">
    <property type="entry name" value="SMR"/>
    <property type="match status" value="1"/>
</dbReference>
<dbReference type="PANTHER" id="PTHR46651:SF1">
    <property type="entry name" value="SMALL MUTS RELATED FAMILY PROTEIN"/>
    <property type="match status" value="1"/>
</dbReference>
<keyword evidence="4" id="KW-1185">Reference proteome</keyword>
<dbReference type="Pfam" id="PF08590">
    <property type="entry name" value="DUF1771"/>
    <property type="match status" value="1"/>
</dbReference>
<dbReference type="SMART" id="SM01162">
    <property type="entry name" value="DUF1771"/>
    <property type="match status" value="1"/>
</dbReference>
<dbReference type="InterPro" id="IPR036063">
    <property type="entry name" value="Smr_dom_sf"/>
</dbReference>
<dbReference type="InterPro" id="IPR041806">
    <property type="entry name" value="CID5/6/7_CUE"/>
</dbReference>
<evidence type="ECO:0000259" key="2">
    <source>
        <dbReference type="PROSITE" id="PS50828"/>
    </source>
</evidence>
<feature type="compositionally biased region" description="Gly residues" evidence="1">
    <location>
        <begin position="815"/>
        <end position="825"/>
    </location>
</feature>
<dbReference type="InterPro" id="IPR013899">
    <property type="entry name" value="DUF1771"/>
</dbReference>
<dbReference type="InterPro" id="IPR002625">
    <property type="entry name" value="Smr_dom"/>
</dbReference>
<sequence length="1021" mass="107261">MSMRTTTSAADASRTPVKRFLWDCKADFDEKLVVDEKLIDCLSTLLYEEAVAPPSNNNFRVKSICEIVGSLLPSVNDKDLKDRIWTLLSEIRHGAAEADEGDLQGSAEEIRATAALEAQFSDWCFSSAPASARASSPYTPLFASSFDAATKSISAFAALGSSPGPSTGLSGRTSASGDISRLPSLSPRSQSPLIGTRVASEEWEQVGTNLFYAGERSDMRVPLSRRWNEKAGSDGAKGGAGAIQSNVSYIAGTDNGMREGSAGHVVNGLGNDEGHNQSTSAAGGVPSSSPSSLSSTTLSPSLSPASSSVVLSGSLADSGHSSSSSDTATAEQQVSSPSPPQQQPQNTVHRHRSQDGKLAVGSSSSGLAGRQGTFSSLNPNATEFVPQTLKTSNGVHVDAKSQSALVMAFHSSGSFVPGAPNTESLSFLGSQQSNSNSVDESEFWHDQLPDDLLPLQDELSSVDLLPPDDIFDYTDPISLQDDHSVAPLTSAVQSSSAGIEGGWGMTSTTSTPQVLVAASSTPSISAPAAHMHQSVNGFGFNGADQRLHSGLSQSYAPSVTSLRYAHASSLREKTTGTAACAQTALSSVGAGVGSSFGAAAGTFSGKFLPEPPQVASQTQLVQPSGARERPQSQWLASQHLDITSSLLEEASFPEEEDVDGDAVRALAALFPGFSAESLADIYYANGGDLVLTTDLLNQLELQEEVSASSHLHPQPPPLTLTDFPALSAVERIKGQLQNGGMDVPGMGRGSRLDDAELRGIGRGGPGIDVRGLPDFAAVVRKHAAQQAQWQLECNNTLTEAGMGRGRNPVYASRGAGHGLEMGRGGSHSLKSDSYTNGRGLPAPSLAPSQWLDTGTAVTALYNELREEASDHARIRNSCFQQATHAYLGGNKRLAKELGAQGQWHNEQMKAAHAKASEAIFRHRNAASGYTSGGPSQRGILDLHGLHVNEALPLLKRELAALRAASQRLRQRQQIFVCVGTGHHTRGVRAQARLPAAVERCLAEEEQVHFAEAKPGLLHVVI</sequence>
<dbReference type="CDD" id="cd14371">
    <property type="entry name" value="CUE_CID7_like"/>
    <property type="match status" value="1"/>
</dbReference>
<accession>A0A388JZS9</accession>
<dbReference type="PANTHER" id="PTHR46651">
    <property type="entry name" value="POLYADENYLATE-BINDING PROTEIN-INTERACTING PROTEIN 7"/>
    <property type="match status" value="1"/>
</dbReference>